<feature type="transmembrane region" description="Helical" evidence="1">
    <location>
        <begin position="164"/>
        <end position="182"/>
    </location>
</feature>
<keyword evidence="1" id="KW-0472">Membrane</keyword>
<proteinExistence type="predicted"/>
<comment type="caution">
    <text evidence="2">The sequence shown here is derived from an EMBL/GenBank/DDBJ whole genome shotgun (WGS) entry which is preliminary data.</text>
</comment>
<gene>
    <name evidence="2" type="ORF">JOE69_000424</name>
</gene>
<evidence type="ECO:0000256" key="1">
    <source>
        <dbReference type="SAM" id="Phobius"/>
    </source>
</evidence>
<sequence length="424" mass="46995">MEDASAGRNLSLLLLDSRSWVHRRVETLTLHEAGSNRHSVSLDVTPPRNLLIEGSIGRVILPLGLLDKRMLRSFDLVDGSGKALSMLGSAENADLALQMMRAWAPTSLKADPSAWQEFITILQTLIGSDQVTVSANIRHFERWWGAWRNEHLDLEAREVNDLEFFAAFAVALATHFLFLIEFDRAGAGTRTIIKYSFEVDAPEVRSGRRARFLSRVADYGFAASQHFEVRSPPGVELRKITFSEFDLAREQVQEYVDIGGASRGVSHAALTPRHRLHSALLEVEASLSKRGMYTFTHLAFAVVSMLVGVAWLVKVDLLPLVSETAVVPSASVSILLVGPALMFSWVARSPEHSLATAMFKPLRETLMCSALILLLMALAAAVPLLPWAWNGLWLLIGAVWVVAAARYCWYIFGPASPENIRRVQ</sequence>
<dbReference type="EMBL" id="JAVDQF010000001">
    <property type="protein sequence ID" value="MDR6268186.1"/>
    <property type="molecule type" value="Genomic_DNA"/>
</dbReference>
<reference evidence="2 3" key="1">
    <citation type="submission" date="2023-07" db="EMBL/GenBank/DDBJ databases">
        <title>Sequencing the genomes of 1000 actinobacteria strains.</title>
        <authorList>
            <person name="Klenk H.-P."/>
        </authorList>
    </citation>
    <scope>NUCLEOTIDE SEQUENCE [LARGE SCALE GENOMIC DNA]</scope>
    <source>
        <strain evidence="2 3">DSM 14555</strain>
    </source>
</reference>
<feature type="transmembrane region" description="Helical" evidence="1">
    <location>
        <begin position="391"/>
        <end position="412"/>
    </location>
</feature>
<feature type="transmembrane region" description="Helical" evidence="1">
    <location>
        <begin position="325"/>
        <end position="346"/>
    </location>
</feature>
<dbReference type="Proteomes" id="UP001185069">
    <property type="component" value="Unassembled WGS sequence"/>
</dbReference>
<evidence type="ECO:0000313" key="2">
    <source>
        <dbReference type="EMBL" id="MDR6268186.1"/>
    </source>
</evidence>
<name>A0ABU1J8J2_9MICC</name>
<accession>A0ABU1J8J2</accession>
<feature type="transmembrane region" description="Helical" evidence="1">
    <location>
        <begin position="295"/>
        <end position="313"/>
    </location>
</feature>
<evidence type="ECO:0000313" key="3">
    <source>
        <dbReference type="Proteomes" id="UP001185069"/>
    </source>
</evidence>
<keyword evidence="1" id="KW-1133">Transmembrane helix</keyword>
<keyword evidence="3" id="KW-1185">Reference proteome</keyword>
<keyword evidence="1" id="KW-0812">Transmembrane</keyword>
<protein>
    <submittedName>
        <fullName evidence="2">Uncharacterized protein</fullName>
    </submittedName>
</protein>
<feature type="transmembrane region" description="Helical" evidence="1">
    <location>
        <begin position="366"/>
        <end position="385"/>
    </location>
</feature>
<organism evidence="2 3">
    <name type="scientific">Arthrobacter russicus</name>
    <dbReference type="NCBI Taxonomy" id="172040"/>
    <lineage>
        <taxon>Bacteria</taxon>
        <taxon>Bacillati</taxon>
        <taxon>Actinomycetota</taxon>
        <taxon>Actinomycetes</taxon>
        <taxon>Micrococcales</taxon>
        <taxon>Micrococcaceae</taxon>
        <taxon>Arthrobacter</taxon>
    </lineage>
</organism>
<dbReference type="RefSeq" id="WP_309795681.1">
    <property type="nucleotide sequence ID" value="NZ_BAAAHY010000006.1"/>
</dbReference>